<evidence type="ECO:0000313" key="19">
    <source>
        <dbReference type="EMBL" id="AII14592.1"/>
    </source>
</evidence>
<evidence type="ECO:0000256" key="14">
    <source>
        <dbReference type="ARBA" id="ARBA00047783"/>
    </source>
</evidence>
<dbReference type="Gene3D" id="1.10.1270.20">
    <property type="entry name" value="tRNA(m1g37)methyltransferase, domain 2"/>
    <property type="match status" value="1"/>
</dbReference>
<organism evidence="19 20">
    <name type="scientific">Campylobacter iguaniorum</name>
    <dbReference type="NCBI Taxonomy" id="1244531"/>
    <lineage>
        <taxon>Bacteria</taxon>
        <taxon>Pseudomonadati</taxon>
        <taxon>Campylobacterota</taxon>
        <taxon>Epsilonproteobacteria</taxon>
        <taxon>Campylobacterales</taxon>
        <taxon>Campylobacteraceae</taxon>
        <taxon>Campylobacter</taxon>
    </lineage>
</organism>
<evidence type="ECO:0000256" key="16">
    <source>
        <dbReference type="PIRSR" id="PIRSR000386-1"/>
    </source>
</evidence>
<dbReference type="eggNOG" id="COG0336">
    <property type="taxonomic scope" value="Bacteria"/>
</dbReference>
<evidence type="ECO:0000256" key="10">
    <source>
        <dbReference type="ARBA" id="ARBA00022691"/>
    </source>
</evidence>
<dbReference type="EMBL" id="CP009043">
    <property type="protein sequence ID" value="AII14592.1"/>
    <property type="molecule type" value="Genomic_DNA"/>
</dbReference>
<comment type="similarity">
    <text evidence="3 15 17">Belongs to the RNA methyltransferase TrmD family.</text>
</comment>
<dbReference type="PIRSF" id="PIRSF000386">
    <property type="entry name" value="tRNA_mtase"/>
    <property type="match status" value="1"/>
</dbReference>
<dbReference type="PANTHER" id="PTHR46417">
    <property type="entry name" value="TRNA (GUANINE-N(1)-)-METHYLTRANSFERASE"/>
    <property type="match status" value="1"/>
</dbReference>
<evidence type="ECO:0000256" key="2">
    <source>
        <dbReference type="ARBA" id="ARBA00004496"/>
    </source>
</evidence>
<dbReference type="PATRIC" id="fig|1244531.5.peg.745"/>
<keyword evidence="7 15" id="KW-0963">Cytoplasm</keyword>
<evidence type="ECO:0000256" key="11">
    <source>
        <dbReference type="ARBA" id="ARBA00022694"/>
    </source>
</evidence>
<evidence type="ECO:0000256" key="4">
    <source>
        <dbReference type="ARBA" id="ARBA00011738"/>
    </source>
</evidence>
<dbReference type="GO" id="GO:0052906">
    <property type="term" value="F:tRNA (guanine(37)-N1)-methyltransferase activity"/>
    <property type="evidence" value="ECO:0007669"/>
    <property type="project" value="UniProtKB-UniRule"/>
</dbReference>
<dbReference type="HOGENOM" id="CLU_047363_0_1_7"/>
<dbReference type="NCBIfam" id="NF000648">
    <property type="entry name" value="PRK00026.1"/>
    <property type="match status" value="1"/>
</dbReference>
<dbReference type="GO" id="GO:0005829">
    <property type="term" value="C:cytosol"/>
    <property type="evidence" value="ECO:0007669"/>
    <property type="project" value="TreeGrafter"/>
</dbReference>
<evidence type="ECO:0000256" key="9">
    <source>
        <dbReference type="ARBA" id="ARBA00022679"/>
    </source>
</evidence>
<keyword evidence="10 15" id="KW-0949">S-adenosyl-L-methionine</keyword>
<evidence type="ECO:0000256" key="15">
    <source>
        <dbReference type="HAMAP-Rule" id="MF_00605"/>
    </source>
</evidence>
<evidence type="ECO:0000256" key="17">
    <source>
        <dbReference type="RuleBase" id="RU003464"/>
    </source>
</evidence>
<dbReference type="GO" id="GO:0002939">
    <property type="term" value="P:tRNA N1-guanine methylation"/>
    <property type="evidence" value="ECO:0007669"/>
    <property type="project" value="TreeGrafter"/>
</dbReference>
<dbReference type="PANTHER" id="PTHR46417:SF1">
    <property type="entry name" value="TRNA (GUANINE-N(1)-)-METHYLTRANSFERASE"/>
    <property type="match status" value="1"/>
</dbReference>
<keyword evidence="8 15" id="KW-0489">Methyltransferase</keyword>
<protein>
    <recommendedName>
        <fullName evidence="6 15">tRNA (guanine-N(1)-)-methyltransferase</fullName>
        <ecNumber evidence="5 15">2.1.1.228</ecNumber>
    </recommendedName>
    <alternativeName>
        <fullName evidence="12 15">M1G-methyltransferase</fullName>
    </alternativeName>
    <alternativeName>
        <fullName evidence="13 15">tRNA [GM37] methyltransferase</fullName>
    </alternativeName>
</protein>
<dbReference type="InterPro" id="IPR023148">
    <property type="entry name" value="tRNA_m1G_MeTrfase_C_sf"/>
</dbReference>
<accession>A0A076FAS8</accession>
<dbReference type="InterPro" id="IPR002649">
    <property type="entry name" value="tRNA_m1G_MeTrfase_TrmD"/>
</dbReference>
<dbReference type="NCBIfam" id="TIGR00088">
    <property type="entry name" value="trmD"/>
    <property type="match status" value="1"/>
</dbReference>
<dbReference type="InterPro" id="IPR016009">
    <property type="entry name" value="tRNA_MeTrfase_TRMD/TRM10"/>
</dbReference>
<dbReference type="InterPro" id="IPR029028">
    <property type="entry name" value="Alpha/beta_knot_MTases"/>
</dbReference>
<name>A0A076FAS8_9BACT</name>
<comment type="catalytic activity">
    <reaction evidence="14 15 17">
        <text>guanosine(37) in tRNA + S-adenosyl-L-methionine = N(1)-methylguanosine(37) in tRNA + S-adenosyl-L-homocysteine + H(+)</text>
        <dbReference type="Rhea" id="RHEA:36899"/>
        <dbReference type="Rhea" id="RHEA-COMP:10145"/>
        <dbReference type="Rhea" id="RHEA-COMP:10147"/>
        <dbReference type="ChEBI" id="CHEBI:15378"/>
        <dbReference type="ChEBI" id="CHEBI:57856"/>
        <dbReference type="ChEBI" id="CHEBI:59789"/>
        <dbReference type="ChEBI" id="CHEBI:73542"/>
        <dbReference type="ChEBI" id="CHEBI:74269"/>
        <dbReference type="EC" id="2.1.1.228"/>
    </reaction>
</comment>
<keyword evidence="20" id="KW-1185">Reference proteome</keyword>
<dbReference type="SUPFAM" id="SSF75217">
    <property type="entry name" value="alpha/beta knot"/>
    <property type="match status" value="1"/>
</dbReference>
<dbReference type="RefSeq" id="WP_038453829.1">
    <property type="nucleotide sequence ID" value="NZ_CP009043.1"/>
</dbReference>
<feature type="binding site" evidence="15 16">
    <location>
        <position position="108"/>
    </location>
    <ligand>
        <name>S-adenosyl-L-methionine</name>
        <dbReference type="ChEBI" id="CHEBI:59789"/>
    </ligand>
</feature>
<dbReference type="AlphaFoldDB" id="A0A076FAS8"/>
<feature type="domain" description="tRNA methyltransferase TRMD/TRM10-type" evidence="18">
    <location>
        <begin position="1"/>
        <end position="221"/>
    </location>
</feature>
<reference evidence="20" key="1">
    <citation type="journal article" date="2014" name="Genome Announc.">
        <title>Complete Genome Sequence of Campylobacter iguaniorum Strain 1485ET, Isolated from a Bearded Dragon (Pogona vitticeps).</title>
        <authorList>
            <person name="Gilbert M.J."/>
            <person name="Miller W.G."/>
            <person name="Yee E."/>
            <person name="Kik M."/>
            <person name="Wagenaar J.A."/>
            <person name="Duim B."/>
        </authorList>
    </citation>
    <scope>NUCLEOTIDE SEQUENCE [LARGE SCALE GENOMIC DNA]</scope>
    <source>
        <strain evidence="20">1485E</strain>
    </source>
</reference>
<evidence type="ECO:0000256" key="1">
    <source>
        <dbReference type="ARBA" id="ARBA00002634"/>
    </source>
</evidence>
<evidence type="ECO:0000256" key="7">
    <source>
        <dbReference type="ARBA" id="ARBA00022490"/>
    </source>
</evidence>
<comment type="subunit">
    <text evidence="4 15 17">Homodimer.</text>
</comment>
<sequence length="240" mass="27025">MKFNFITLFPNLIKPYFSDSILGRAVDSKFIEIDFINPRDFTADKHLKVDEYMIGGGAGLLMQAQPIMDALNSLEKTRTIYLTPVGKKFTQNDAKRLSKIDNITFICGRYEGIDERVIESSVNEVFCIGDFVLTGGELGALCMCDAISRNLKGVLGNSSSLDVESFEENLLEAPSFTKPNVYNGMSVVSAFLKGNHAKIHVLKNNMALCKTRFFRPDLYQKLKSPKNIRKKDEKQIYRGI</sequence>
<gene>
    <name evidence="15 19" type="primary">trmD</name>
    <name evidence="19" type="ORF">CIG1485E_0747</name>
</gene>
<dbReference type="KEGG" id="caj:CIG1485E_0747"/>
<proteinExistence type="inferred from homology"/>
<dbReference type="OrthoDB" id="9807416at2"/>
<evidence type="ECO:0000313" key="20">
    <source>
        <dbReference type="Proteomes" id="UP000028486"/>
    </source>
</evidence>
<dbReference type="EC" id="2.1.1.228" evidence="5 15"/>
<dbReference type="Gene3D" id="3.40.1280.10">
    <property type="match status" value="1"/>
</dbReference>
<evidence type="ECO:0000256" key="6">
    <source>
        <dbReference type="ARBA" id="ARBA00014679"/>
    </source>
</evidence>
<keyword evidence="9 15" id="KW-0808">Transferase</keyword>
<dbReference type="HAMAP" id="MF_00605">
    <property type="entry name" value="TrmD"/>
    <property type="match status" value="1"/>
</dbReference>
<feature type="binding site" evidence="15 16">
    <location>
        <begin position="128"/>
        <end position="133"/>
    </location>
    <ligand>
        <name>S-adenosyl-L-methionine</name>
        <dbReference type="ChEBI" id="CHEBI:59789"/>
    </ligand>
</feature>
<evidence type="ECO:0000256" key="5">
    <source>
        <dbReference type="ARBA" id="ARBA00012807"/>
    </source>
</evidence>
<evidence type="ECO:0000256" key="8">
    <source>
        <dbReference type="ARBA" id="ARBA00022603"/>
    </source>
</evidence>
<dbReference type="CDD" id="cd18080">
    <property type="entry name" value="TrmD-like"/>
    <property type="match status" value="1"/>
</dbReference>
<evidence type="ECO:0000256" key="13">
    <source>
        <dbReference type="ARBA" id="ARBA00033392"/>
    </source>
</evidence>
<dbReference type="STRING" id="1244531.CIG2463D_0748"/>
<evidence type="ECO:0000256" key="3">
    <source>
        <dbReference type="ARBA" id="ARBA00007630"/>
    </source>
</evidence>
<dbReference type="InterPro" id="IPR029026">
    <property type="entry name" value="tRNA_m1G_MTases_N"/>
</dbReference>
<dbReference type="Proteomes" id="UP000028486">
    <property type="component" value="Chromosome"/>
</dbReference>
<comment type="subcellular location">
    <subcellularLocation>
        <location evidence="2 15 17">Cytoplasm</location>
    </subcellularLocation>
</comment>
<dbReference type="Pfam" id="PF01746">
    <property type="entry name" value="tRNA_m1G_MT"/>
    <property type="match status" value="1"/>
</dbReference>
<evidence type="ECO:0000256" key="12">
    <source>
        <dbReference type="ARBA" id="ARBA00029736"/>
    </source>
</evidence>
<comment type="function">
    <text evidence="1 15 17">Specifically methylates guanosine-37 in various tRNAs.</text>
</comment>
<keyword evidence="11 15" id="KW-0819">tRNA processing</keyword>
<evidence type="ECO:0000259" key="18">
    <source>
        <dbReference type="Pfam" id="PF01746"/>
    </source>
</evidence>